<evidence type="ECO:0000256" key="3">
    <source>
        <dbReference type="ARBA" id="ARBA00022737"/>
    </source>
</evidence>
<comment type="subcellular location">
    <subcellularLocation>
        <location evidence="1">Secreted</location>
    </subcellularLocation>
</comment>
<reference evidence="8" key="1">
    <citation type="submission" date="2020-08" db="EMBL/GenBank/DDBJ databases">
        <title>Multicomponent nature underlies the extraordinary mechanical properties of spider dragline silk.</title>
        <authorList>
            <person name="Kono N."/>
            <person name="Nakamura H."/>
            <person name="Mori M."/>
            <person name="Yoshida Y."/>
            <person name="Ohtoshi R."/>
            <person name="Malay A.D."/>
            <person name="Moran D.A.P."/>
            <person name="Tomita M."/>
            <person name="Numata K."/>
            <person name="Arakawa K."/>
        </authorList>
    </citation>
    <scope>NUCLEOTIDE SEQUENCE</scope>
</reference>
<organism evidence="8 9">
    <name type="scientific">Trichonephila inaurata madagascariensis</name>
    <dbReference type="NCBI Taxonomy" id="2747483"/>
    <lineage>
        <taxon>Eukaryota</taxon>
        <taxon>Metazoa</taxon>
        <taxon>Ecdysozoa</taxon>
        <taxon>Arthropoda</taxon>
        <taxon>Chelicerata</taxon>
        <taxon>Arachnida</taxon>
        <taxon>Araneae</taxon>
        <taxon>Araneomorphae</taxon>
        <taxon>Entelegynae</taxon>
        <taxon>Araneoidea</taxon>
        <taxon>Nephilidae</taxon>
        <taxon>Trichonephila</taxon>
        <taxon>Trichonephila inaurata</taxon>
    </lineage>
</organism>
<dbReference type="InterPro" id="IPR036857">
    <property type="entry name" value="Thyroglobulin_1_sf"/>
</dbReference>
<evidence type="ECO:0000256" key="5">
    <source>
        <dbReference type="PROSITE-ProRule" id="PRU00500"/>
    </source>
</evidence>
<feature type="chain" id="PRO_5036446216" evidence="6">
    <location>
        <begin position="22"/>
        <end position="309"/>
    </location>
</feature>
<dbReference type="InterPro" id="IPR000716">
    <property type="entry name" value="Thyroglobulin_1"/>
</dbReference>
<evidence type="ECO:0000313" key="8">
    <source>
        <dbReference type="EMBL" id="GFY66936.1"/>
    </source>
</evidence>
<dbReference type="GO" id="GO:0005615">
    <property type="term" value="C:extracellular space"/>
    <property type="evidence" value="ECO:0007669"/>
    <property type="project" value="TreeGrafter"/>
</dbReference>
<accession>A0A8X7CHG7</accession>
<dbReference type="OrthoDB" id="1725934at2759"/>
<dbReference type="AlphaFoldDB" id="A0A8X7CHG7"/>
<protein>
    <submittedName>
        <fullName evidence="8">Nidogen-2</fullName>
    </submittedName>
</protein>
<evidence type="ECO:0000259" key="7">
    <source>
        <dbReference type="PROSITE" id="PS51162"/>
    </source>
</evidence>
<evidence type="ECO:0000256" key="2">
    <source>
        <dbReference type="ARBA" id="ARBA00022525"/>
    </source>
</evidence>
<dbReference type="GO" id="GO:0007160">
    <property type="term" value="P:cell-matrix adhesion"/>
    <property type="evidence" value="ECO:0007669"/>
    <property type="project" value="TreeGrafter"/>
</dbReference>
<keyword evidence="9" id="KW-1185">Reference proteome</keyword>
<evidence type="ECO:0000256" key="1">
    <source>
        <dbReference type="ARBA" id="ARBA00004613"/>
    </source>
</evidence>
<evidence type="ECO:0000256" key="6">
    <source>
        <dbReference type="SAM" id="SignalP"/>
    </source>
</evidence>
<dbReference type="Proteomes" id="UP000886998">
    <property type="component" value="Unassembled WGS sequence"/>
</dbReference>
<comment type="caution">
    <text evidence="8">The sequence shown here is derived from an EMBL/GenBank/DDBJ whole genome shotgun (WGS) entry which is preliminary data.</text>
</comment>
<sequence>MFTHKAAFICIIIHVLGGVNSQHRFGCEEDYCTRIVGKCPKLKCDNGRLINNATTCGCCDICVEPLKEGDPCKTQIFAAMPKQECGPGLTCDKATKKCTLVNTKCVKDRKKYDSMSWSEEISLKQSRPECDEFGYYISMICLSDLLCYCVDKHGERLFGTQLASEVDATKMNTYCNCSREFKEFPRSVPDGGFLRCLPNGDYDALQCTEEWCYCMKDTNPNTADAVHCNTSLQALSCYDMNIHKGLDSSLRSECWHKRNDLKQVIKKHEQANITVIGVDLPRCDMDGSYAPVQCMRERMCKRPRSDQSN</sequence>
<gene>
    <name evidence="8" type="primary">X975_27138</name>
    <name evidence="8" type="ORF">TNIN_193601</name>
</gene>
<proteinExistence type="predicted"/>
<dbReference type="Gene3D" id="4.10.800.10">
    <property type="entry name" value="Thyroglobulin type-1"/>
    <property type="match status" value="2"/>
</dbReference>
<feature type="signal peptide" evidence="6">
    <location>
        <begin position="1"/>
        <end position="21"/>
    </location>
</feature>
<keyword evidence="6" id="KW-0732">Signal</keyword>
<dbReference type="PANTHER" id="PTHR12352">
    <property type="entry name" value="SECRETED MODULAR CALCIUM-BINDING PROTEIN"/>
    <property type="match status" value="1"/>
</dbReference>
<dbReference type="PROSITE" id="PS51162">
    <property type="entry name" value="THYROGLOBULIN_1_2"/>
    <property type="match status" value="1"/>
</dbReference>
<evidence type="ECO:0000313" key="9">
    <source>
        <dbReference type="Proteomes" id="UP000886998"/>
    </source>
</evidence>
<dbReference type="Pfam" id="PF00086">
    <property type="entry name" value="Thyroglobulin_1"/>
    <property type="match status" value="2"/>
</dbReference>
<name>A0A8X7CHG7_9ARAC</name>
<keyword evidence="3" id="KW-0677">Repeat</keyword>
<feature type="domain" description="Thyroglobulin type-1" evidence="7">
    <location>
        <begin position="102"/>
        <end position="175"/>
    </location>
</feature>
<dbReference type="PANTHER" id="PTHR12352:SF3">
    <property type="entry name" value="NIDOGEN-2"/>
    <property type="match status" value="1"/>
</dbReference>
<dbReference type="InterPro" id="IPR051950">
    <property type="entry name" value="Dev_reg/Prot_inhib"/>
</dbReference>
<dbReference type="SUPFAM" id="SSF57610">
    <property type="entry name" value="Thyroglobulin type-1 domain"/>
    <property type="match status" value="2"/>
</dbReference>
<keyword evidence="4" id="KW-1015">Disulfide bond</keyword>
<keyword evidence="2" id="KW-0964">Secreted</keyword>
<dbReference type="EMBL" id="BMAV01016295">
    <property type="protein sequence ID" value="GFY66936.1"/>
    <property type="molecule type" value="Genomic_DNA"/>
</dbReference>
<evidence type="ECO:0000256" key="4">
    <source>
        <dbReference type="ARBA" id="ARBA00023157"/>
    </source>
</evidence>
<dbReference type="GO" id="GO:0005604">
    <property type="term" value="C:basement membrane"/>
    <property type="evidence" value="ECO:0007669"/>
    <property type="project" value="TreeGrafter"/>
</dbReference>
<comment type="caution">
    <text evidence="5">Lacks conserved residue(s) required for the propagation of feature annotation.</text>
</comment>